<evidence type="ECO:0000313" key="6">
    <source>
        <dbReference type="EMBL" id="WOC52155.1"/>
    </source>
</evidence>
<name>A0AAU0F239_9FLAO</name>
<dbReference type="Pfam" id="PF14492">
    <property type="entry name" value="EFG_III"/>
    <property type="match status" value="1"/>
</dbReference>
<evidence type="ECO:0000259" key="5">
    <source>
        <dbReference type="Pfam" id="PF14492"/>
    </source>
</evidence>
<dbReference type="GO" id="GO:0003746">
    <property type="term" value="F:translation elongation factor activity"/>
    <property type="evidence" value="ECO:0007669"/>
    <property type="project" value="TreeGrafter"/>
</dbReference>
<sequence>MEIDADTHEAILGGQGQLHLDLIKQRLEKEFGVKMEMKNPRVSYRETITGKATADYRHKKQSGGAGQFGEIHLQIDNYYEGMEEPQGFSIRQKRDRRFTLGR</sequence>
<dbReference type="InterPro" id="IPR014721">
    <property type="entry name" value="Ribsml_uS5_D2-typ_fold_subgr"/>
</dbReference>
<evidence type="ECO:0000256" key="3">
    <source>
        <dbReference type="ARBA" id="ARBA00023134"/>
    </source>
</evidence>
<evidence type="ECO:0000313" key="7">
    <source>
        <dbReference type="Proteomes" id="UP001432059"/>
    </source>
</evidence>
<keyword evidence="3" id="KW-0342">GTP-binding</keyword>
<dbReference type="PANTHER" id="PTHR43636">
    <property type="entry name" value="ELONGATION FACTOR G, MITOCHONDRIAL"/>
    <property type="match status" value="1"/>
</dbReference>
<dbReference type="InterPro" id="IPR035647">
    <property type="entry name" value="EFG_III/V"/>
</dbReference>
<feature type="domain" description="Elongation Factor G" evidence="5">
    <location>
        <begin position="2"/>
        <end position="38"/>
    </location>
</feature>
<dbReference type="Pfam" id="PF03764">
    <property type="entry name" value="EFG_IV"/>
    <property type="match status" value="1"/>
</dbReference>
<dbReference type="GO" id="GO:0005525">
    <property type="term" value="F:GTP binding"/>
    <property type="evidence" value="ECO:0007669"/>
    <property type="project" value="UniProtKB-KW"/>
</dbReference>
<keyword evidence="2" id="KW-0648">Protein biosynthesis</keyword>
<dbReference type="InterPro" id="IPR005517">
    <property type="entry name" value="Transl_elong_EFG/EF2_IV"/>
</dbReference>
<evidence type="ECO:0000256" key="1">
    <source>
        <dbReference type="ARBA" id="ARBA00022741"/>
    </source>
</evidence>
<keyword evidence="7" id="KW-1185">Reference proteome</keyword>
<proteinExistence type="predicted"/>
<evidence type="ECO:0008006" key="8">
    <source>
        <dbReference type="Google" id="ProtNLM"/>
    </source>
</evidence>
<reference evidence="6" key="1">
    <citation type="submission" date="2023-10" db="EMBL/GenBank/DDBJ databases">
        <title>Characterization and whole genome sequencing of a novel strain of Bergeyella porcorum QD2021 isolated from pig.</title>
        <authorList>
            <person name="Liu G."/>
            <person name="Chen C."/>
            <person name="Han X."/>
        </authorList>
    </citation>
    <scope>NUCLEOTIDE SEQUENCE</scope>
    <source>
        <strain evidence="6">QD2021</strain>
    </source>
</reference>
<dbReference type="AlphaFoldDB" id="A0AAU0F239"/>
<dbReference type="KEGG" id="bpor:BPO_1508"/>
<dbReference type="InterPro" id="IPR041095">
    <property type="entry name" value="EFG_II"/>
</dbReference>
<evidence type="ECO:0000256" key="2">
    <source>
        <dbReference type="ARBA" id="ARBA00022917"/>
    </source>
</evidence>
<feature type="domain" description="Translation elongation factor EFG/EF2" evidence="4">
    <location>
        <begin position="40"/>
        <end position="77"/>
    </location>
</feature>
<dbReference type="SUPFAM" id="SSF54211">
    <property type="entry name" value="Ribosomal protein S5 domain 2-like"/>
    <property type="match status" value="1"/>
</dbReference>
<dbReference type="GO" id="GO:0003924">
    <property type="term" value="F:GTPase activity"/>
    <property type="evidence" value="ECO:0007669"/>
    <property type="project" value="TreeGrafter"/>
</dbReference>
<keyword evidence="1" id="KW-0547">Nucleotide-binding</keyword>
<dbReference type="InterPro" id="IPR020568">
    <property type="entry name" value="Ribosomal_Su5_D2-typ_SF"/>
</dbReference>
<dbReference type="Gene3D" id="3.30.230.10">
    <property type="match status" value="1"/>
</dbReference>
<dbReference type="SUPFAM" id="SSF54980">
    <property type="entry name" value="EF-G C-terminal domain-like"/>
    <property type="match status" value="1"/>
</dbReference>
<accession>A0AAU0F239</accession>
<dbReference type="Gene3D" id="3.30.70.870">
    <property type="entry name" value="Elongation Factor G (Translational Gtpase), domain 3"/>
    <property type="match status" value="1"/>
</dbReference>
<evidence type="ECO:0000259" key="4">
    <source>
        <dbReference type="Pfam" id="PF03764"/>
    </source>
</evidence>
<protein>
    <recommendedName>
        <fullName evidence="8">Elongation factor G</fullName>
    </recommendedName>
</protein>
<dbReference type="EMBL" id="CP136426">
    <property type="protein sequence ID" value="WOC52155.1"/>
    <property type="molecule type" value="Genomic_DNA"/>
</dbReference>
<organism evidence="6 7">
    <name type="scientific">Bergeyella porcorum</name>
    <dbReference type="NCBI Taxonomy" id="1735111"/>
    <lineage>
        <taxon>Bacteria</taxon>
        <taxon>Pseudomonadati</taxon>
        <taxon>Bacteroidota</taxon>
        <taxon>Flavobacteriia</taxon>
        <taxon>Flavobacteriales</taxon>
        <taxon>Weeksellaceae</taxon>
        <taxon>Bergeyella</taxon>
    </lineage>
</organism>
<gene>
    <name evidence="6" type="ORF">BPO_1508</name>
</gene>
<dbReference type="Proteomes" id="UP001432059">
    <property type="component" value="Chromosome"/>
</dbReference>
<dbReference type="PANTHER" id="PTHR43636:SF2">
    <property type="entry name" value="ELONGATION FACTOR G, MITOCHONDRIAL"/>
    <property type="match status" value="1"/>
</dbReference>